<reference evidence="1 2" key="1">
    <citation type="submission" date="2021-04" db="EMBL/GenBank/DDBJ databases">
        <authorList>
            <person name="Bliznina A."/>
        </authorList>
    </citation>
    <scope>NUCLEOTIDE SEQUENCE [LARGE SCALE GENOMIC DNA]</scope>
</reference>
<sequence length="483" mass="55139">MEELLKKNEDYAIPGEKRRLGTFRQEGKLNTSRVVSSFVYIGFSSAFAVMFGSNHEKIKLQLASDKIEKIDCGIGEEISCADLFIIAPDNAIVGDIVFFTAEAMEAIEEKICDPVEDFKTCFFRDPRIPIRNESIDEFSNQTDIAYGMAHVILDEGSLVHGSVWLIPRDSEDILIFPGINGNLVELDRTMEEYSFYAVMDGFIFITQPKDYHMEILIDDIPANRMMLPRRSEIRKAQMQATYVDVAMIDAQNSLIKIDVKEGQKIKIKKIIPVSLSKYYWSRESLKMNFYTDEWKTSGSLIQKMCDFCSAQRRIEQAQNGSTCEQREWFRQQLEPLWFPIQNGKRCSFEIPGLGKKDSFSVVSNHGNNKNTPNIMISPGLVLARDTYFQQCHLSMELKISSAAADRFNLQLSLLQEANPAKRDLIRTSIERIENNLMITGDFIPFQGRNYIQISISAIGSMTFVAKEMTISKCKMMKSQPRVP</sequence>
<organism evidence="1 2">
    <name type="scientific">Oikopleura dioica</name>
    <name type="common">Tunicate</name>
    <dbReference type="NCBI Taxonomy" id="34765"/>
    <lineage>
        <taxon>Eukaryota</taxon>
        <taxon>Metazoa</taxon>
        <taxon>Chordata</taxon>
        <taxon>Tunicata</taxon>
        <taxon>Appendicularia</taxon>
        <taxon>Copelata</taxon>
        <taxon>Oikopleuridae</taxon>
        <taxon>Oikopleura</taxon>
    </lineage>
</organism>
<dbReference type="EMBL" id="OU015568">
    <property type="protein sequence ID" value="CAG5077440.1"/>
    <property type="molecule type" value="Genomic_DNA"/>
</dbReference>
<name>A0ABN7RKU6_OIKDI</name>
<protein>
    <submittedName>
        <fullName evidence="1">Oidioi.mRNA.OKI2018_I69.PAR.g8716.t1.cds</fullName>
    </submittedName>
</protein>
<proteinExistence type="predicted"/>
<evidence type="ECO:0000313" key="2">
    <source>
        <dbReference type="Proteomes" id="UP001158576"/>
    </source>
</evidence>
<evidence type="ECO:0000313" key="1">
    <source>
        <dbReference type="EMBL" id="CAG5077440.1"/>
    </source>
</evidence>
<gene>
    <name evidence="1" type="ORF">OKIOD_LOCUS274</name>
</gene>
<dbReference type="Proteomes" id="UP001158576">
    <property type="component" value="Chromosome PAR"/>
</dbReference>
<accession>A0ABN7RKU6</accession>
<keyword evidence="2" id="KW-1185">Reference proteome</keyword>